<feature type="domain" description="RCK C-terminal" evidence="2">
    <location>
        <begin position="143"/>
        <end position="228"/>
    </location>
</feature>
<evidence type="ECO:0000313" key="4">
    <source>
        <dbReference type="Proteomes" id="UP000823485"/>
    </source>
</evidence>
<keyword evidence="4" id="KW-1185">Reference proteome</keyword>
<sequence>MKGADVIVELMLMAVYFIFIAIVIEMATTFLCLTGLSREVSRYQAISMLTNTGFTTDEAKLILEHPIRRKISTFLILFGAFSLAVVISILSTYLSDDLKIPEMAALVVLFSVFLLLLKTQRATNVLKKKFSSEMKDHYDPEELPINEVLYVNEDDYFTDIPIQEGSSYIGKKLADMFSENEDVHVLFIKRGEEAIRKNLDEEHVQEGDLFFVYGSKKEMMRKFQHELDYKEQHRHHDS</sequence>
<dbReference type="InterPro" id="IPR036721">
    <property type="entry name" value="RCK_C_sf"/>
</dbReference>
<feature type="transmembrane region" description="Helical" evidence="1">
    <location>
        <begin position="6"/>
        <end position="33"/>
    </location>
</feature>
<name>A0ABS2RD21_9BACI</name>
<keyword evidence="1" id="KW-0472">Membrane</keyword>
<evidence type="ECO:0000313" key="3">
    <source>
        <dbReference type="EMBL" id="MBM7716743.1"/>
    </source>
</evidence>
<dbReference type="EMBL" id="JAFBFH010000032">
    <property type="protein sequence ID" value="MBM7716743.1"/>
    <property type="molecule type" value="Genomic_DNA"/>
</dbReference>
<feature type="transmembrane region" description="Helical" evidence="1">
    <location>
        <begin position="74"/>
        <end position="94"/>
    </location>
</feature>
<dbReference type="Proteomes" id="UP000823485">
    <property type="component" value="Unassembled WGS sequence"/>
</dbReference>
<feature type="transmembrane region" description="Helical" evidence="1">
    <location>
        <begin position="100"/>
        <end position="117"/>
    </location>
</feature>
<dbReference type="Gene3D" id="3.30.70.1450">
    <property type="entry name" value="Regulator of K+ conductance, C-terminal domain"/>
    <property type="match status" value="1"/>
</dbReference>
<dbReference type="RefSeq" id="WP_083717454.1">
    <property type="nucleotide sequence ID" value="NZ_JAFBFH010000032.1"/>
</dbReference>
<gene>
    <name evidence="3" type="ORF">JOC94_003767</name>
</gene>
<reference evidence="3 4" key="1">
    <citation type="submission" date="2021-01" db="EMBL/GenBank/DDBJ databases">
        <title>Genomic Encyclopedia of Type Strains, Phase IV (KMG-IV): sequencing the most valuable type-strain genomes for metagenomic binning, comparative biology and taxonomic classification.</title>
        <authorList>
            <person name="Goeker M."/>
        </authorList>
    </citation>
    <scope>NUCLEOTIDE SEQUENCE [LARGE SCALE GENOMIC DNA]</scope>
    <source>
        <strain evidence="3 4">DSM 105453</strain>
    </source>
</reference>
<proteinExistence type="predicted"/>
<dbReference type="InterPro" id="IPR006037">
    <property type="entry name" value="RCK_C"/>
</dbReference>
<dbReference type="SUPFAM" id="SSF116726">
    <property type="entry name" value="TrkA C-terminal domain-like"/>
    <property type="match status" value="1"/>
</dbReference>
<accession>A0ABS2RD21</accession>
<organism evidence="3 4">
    <name type="scientific">Siminovitchia thermophila</name>
    <dbReference type="NCBI Taxonomy" id="1245522"/>
    <lineage>
        <taxon>Bacteria</taxon>
        <taxon>Bacillati</taxon>
        <taxon>Bacillota</taxon>
        <taxon>Bacilli</taxon>
        <taxon>Bacillales</taxon>
        <taxon>Bacillaceae</taxon>
        <taxon>Siminovitchia</taxon>
    </lineage>
</organism>
<evidence type="ECO:0000256" key="1">
    <source>
        <dbReference type="SAM" id="Phobius"/>
    </source>
</evidence>
<keyword evidence="1" id="KW-0812">Transmembrane</keyword>
<comment type="caution">
    <text evidence="3">The sequence shown here is derived from an EMBL/GenBank/DDBJ whole genome shotgun (WGS) entry which is preliminary data.</text>
</comment>
<keyword evidence="1" id="KW-1133">Transmembrane helix</keyword>
<protein>
    <submittedName>
        <fullName evidence="3">Nucleic acid-binding Zn ribbon protein</fullName>
    </submittedName>
</protein>
<evidence type="ECO:0000259" key="2">
    <source>
        <dbReference type="PROSITE" id="PS51202"/>
    </source>
</evidence>
<dbReference type="PROSITE" id="PS51202">
    <property type="entry name" value="RCK_C"/>
    <property type="match status" value="1"/>
</dbReference>
<dbReference type="Pfam" id="PF02080">
    <property type="entry name" value="TrkA_C"/>
    <property type="match status" value="1"/>
</dbReference>